<accession>A0A1I0C220</accession>
<name>A0A1I0C220_9RHOB</name>
<sequence>MTNQIALTLALLIVAIFAADALWLHLGLPVILGKAMDGLIEHVSFWR</sequence>
<proteinExistence type="predicted"/>
<dbReference type="STRING" id="364199.SAMN04489858_103145"/>
<reference evidence="1 2" key="1">
    <citation type="submission" date="2016-10" db="EMBL/GenBank/DDBJ databases">
        <authorList>
            <person name="de Groot N.N."/>
        </authorList>
    </citation>
    <scope>NUCLEOTIDE SEQUENCE [LARGE SCALE GENOMIC DNA]</scope>
    <source>
        <strain evidence="1 2">DSM 17862</strain>
    </source>
</reference>
<gene>
    <name evidence="1" type="ORF">SAMN04489858_103145</name>
</gene>
<evidence type="ECO:0000313" key="2">
    <source>
        <dbReference type="Proteomes" id="UP000199180"/>
    </source>
</evidence>
<keyword evidence="2" id="KW-1185">Reference proteome</keyword>
<evidence type="ECO:0008006" key="3">
    <source>
        <dbReference type="Google" id="ProtNLM"/>
    </source>
</evidence>
<dbReference type="RefSeq" id="WP_175479823.1">
    <property type="nucleotide sequence ID" value="NZ_CP177219.1"/>
</dbReference>
<organism evidence="1 2">
    <name type="scientific">Paracoccus homiensis</name>
    <dbReference type="NCBI Taxonomy" id="364199"/>
    <lineage>
        <taxon>Bacteria</taxon>
        <taxon>Pseudomonadati</taxon>
        <taxon>Pseudomonadota</taxon>
        <taxon>Alphaproteobacteria</taxon>
        <taxon>Rhodobacterales</taxon>
        <taxon>Paracoccaceae</taxon>
        <taxon>Paracoccus</taxon>
    </lineage>
</organism>
<dbReference type="AlphaFoldDB" id="A0A1I0C220"/>
<dbReference type="Proteomes" id="UP000199180">
    <property type="component" value="Unassembled WGS sequence"/>
</dbReference>
<evidence type="ECO:0000313" key="1">
    <source>
        <dbReference type="EMBL" id="SET13524.1"/>
    </source>
</evidence>
<dbReference type="EMBL" id="FOHO01000003">
    <property type="protein sequence ID" value="SET13524.1"/>
    <property type="molecule type" value="Genomic_DNA"/>
</dbReference>
<protein>
    <recommendedName>
        <fullName evidence="3">Glyceraldehyde-3-phosphate dehydrogenase</fullName>
    </recommendedName>
</protein>